<evidence type="ECO:0000313" key="3">
    <source>
        <dbReference type="Proteomes" id="UP001596053"/>
    </source>
</evidence>
<comment type="caution">
    <text evidence="2">The sequence shown here is derived from an EMBL/GenBank/DDBJ whole genome shotgun (WGS) entry which is preliminary data.</text>
</comment>
<gene>
    <name evidence="2" type="ORF">ACFPOB_01395</name>
</gene>
<feature type="signal peptide" evidence="1">
    <location>
        <begin position="1"/>
        <end position="21"/>
    </location>
</feature>
<accession>A0ABW0IQK4</accession>
<protein>
    <submittedName>
        <fullName evidence="2">Uncharacterized protein</fullName>
    </submittedName>
</protein>
<reference evidence="3" key="1">
    <citation type="journal article" date="2019" name="Int. J. Syst. Evol. Microbiol.">
        <title>The Global Catalogue of Microorganisms (GCM) 10K type strain sequencing project: providing services to taxonomists for standard genome sequencing and annotation.</title>
        <authorList>
            <consortium name="The Broad Institute Genomics Platform"/>
            <consortium name="The Broad Institute Genome Sequencing Center for Infectious Disease"/>
            <person name="Wu L."/>
            <person name="Ma J."/>
        </authorList>
    </citation>
    <scope>NUCLEOTIDE SEQUENCE [LARGE SCALE GENOMIC DNA]</scope>
    <source>
        <strain evidence="3">NCAIM B.01391</strain>
    </source>
</reference>
<name>A0ABW0IQK4_9HYPH</name>
<feature type="chain" id="PRO_5046399545" evidence="1">
    <location>
        <begin position="22"/>
        <end position="100"/>
    </location>
</feature>
<dbReference type="Proteomes" id="UP001596053">
    <property type="component" value="Unassembled WGS sequence"/>
</dbReference>
<evidence type="ECO:0000256" key="1">
    <source>
        <dbReference type="SAM" id="SignalP"/>
    </source>
</evidence>
<keyword evidence="1" id="KW-0732">Signal</keyword>
<keyword evidence="3" id="KW-1185">Reference proteome</keyword>
<sequence>MLSLFGGLAAASVGGMGIAQAATAAPAAAPLPSADDLAPELKAGLDKADADFSQVVVRDRVVVRRPRAYRRPVVVRRTVVVRRPRPYRRPVVVRRRVIYR</sequence>
<dbReference type="EMBL" id="JBHSLW010000004">
    <property type="protein sequence ID" value="MFC5418210.1"/>
    <property type="molecule type" value="Genomic_DNA"/>
</dbReference>
<evidence type="ECO:0000313" key="2">
    <source>
        <dbReference type="EMBL" id="MFC5418210.1"/>
    </source>
</evidence>
<organism evidence="2 3">
    <name type="scientific">Bosea eneae</name>
    <dbReference type="NCBI Taxonomy" id="151454"/>
    <lineage>
        <taxon>Bacteria</taxon>
        <taxon>Pseudomonadati</taxon>
        <taxon>Pseudomonadota</taxon>
        <taxon>Alphaproteobacteria</taxon>
        <taxon>Hyphomicrobiales</taxon>
        <taxon>Boseaceae</taxon>
        <taxon>Bosea</taxon>
    </lineage>
</organism>
<dbReference type="RefSeq" id="WP_377795306.1">
    <property type="nucleotide sequence ID" value="NZ_JBHSLW010000004.1"/>
</dbReference>
<proteinExistence type="predicted"/>